<protein>
    <submittedName>
        <fullName evidence="1">Uncharacterized protein</fullName>
    </submittedName>
</protein>
<proteinExistence type="predicted"/>
<dbReference type="OrthoDB" id="449062at2759"/>
<evidence type="ECO:0000313" key="1">
    <source>
        <dbReference type="EMBL" id="GFY89980.1"/>
    </source>
</evidence>
<evidence type="ECO:0000313" key="2">
    <source>
        <dbReference type="Proteomes" id="UP000585474"/>
    </source>
</evidence>
<dbReference type="EMBL" id="BJWL01000007">
    <property type="protein sequence ID" value="GFY89980.1"/>
    <property type="molecule type" value="Genomic_DNA"/>
</dbReference>
<dbReference type="AlphaFoldDB" id="A0A7J0EUE7"/>
<gene>
    <name evidence="1" type="ORF">Acr_07g0001770</name>
</gene>
<reference evidence="1 2" key="1">
    <citation type="submission" date="2019-07" db="EMBL/GenBank/DDBJ databases">
        <title>De Novo Assembly of kiwifruit Actinidia rufa.</title>
        <authorList>
            <person name="Sugita-Konishi S."/>
            <person name="Sato K."/>
            <person name="Mori E."/>
            <person name="Abe Y."/>
            <person name="Kisaki G."/>
            <person name="Hamano K."/>
            <person name="Suezawa K."/>
            <person name="Otani M."/>
            <person name="Fukuda T."/>
            <person name="Manabe T."/>
            <person name="Gomi K."/>
            <person name="Tabuchi M."/>
            <person name="Akimitsu K."/>
            <person name="Kataoka I."/>
        </authorList>
    </citation>
    <scope>NUCLEOTIDE SEQUENCE [LARGE SCALE GENOMIC DNA]</scope>
    <source>
        <strain evidence="2">cv. Fuchu</strain>
    </source>
</reference>
<organism evidence="1 2">
    <name type="scientific">Actinidia rufa</name>
    <dbReference type="NCBI Taxonomy" id="165716"/>
    <lineage>
        <taxon>Eukaryota</taxon>
        <taxon>Viridiplantae</taxon>
        <taxon>Streptophyta</taxon>
        <taxon>Embryophyta</taxon>
        <taxon>Tracheophyta</taxon>
        <taxon>Spermatophyta</taxon>
        <taxon>Magnoliopsida</taxon>
        <taxon>eudicotyledons</taxon>
        <taxon>Gunneridae</taxon>
        <taxon>Pentapetalae</taxon>
        <taxon>asterids</taxon>
        <taxon>Ericales</taxon>
        <taxon>Actinidiaceae</taxon>
        <taxon>Actinidia</taxon>
    </lineage>
</organism>
<name>A0A7J0EUE7_9ERIC</name>
<dbReference type="Proteomes" id="UP000585474">
    <property type="component" value="Unassembled WGS sequence"/>
</dbReference>
<accession>A0A7J0EUE7</accession>
<sequence>MGPPKPALAISQQAFDEMMKENVDDLVMDPTGALQGVDLSGSGNAAIATRNGGVELVCSVCSDCLKLSGGTDQGLVSALKAMASLLHDPPDNAARAIESGTDDLAIQAMQRTLLLNNGIEKIIGKAKENHESCKNAPRDLGLDNNNVWFTLQLPVAPLLNFVLVCPSSIGRAWRI</sequence>
<comment type="caution">
    <text evidence="1">The sequence shown here is derived from an EMBL/GenBank/DDBJ whole genome shotgun (WGS) entry which is preliminary data.</text>
</comment>
<keyword evidence="2" id="KW-1185">Reference proteome</keyword>